<evidence type="ECO:0000313" key="6">
    <source>
        <dbReference type="EMBL" id="SEP11621.1"/>
    </source>
</evidence>
<dbReference type="Proteomes" id="UP000198939">
    <property type="component" value="Unassembled WGS sequence"/>
</dbReference>
<feature type="domain" description="BD-FAE-like" evidence="4">
    <location>
        <begin position="188"/>
        <end position="254"/>
    </location>
</feature>
<dbReference type="Gene3D" id="3.40.50.1820">
    <property type="entry name" value="alpha/beta hydrolase"/>
    <property type="match status" value="1"/>
</dbReference>
<evidence type="ECO:0000313" key="5">
    <source>
        <dbReference type="EMBL" id="SEI18590.1"/>
    </source>
</evidence>
<evidence type="ECO:0000256" key="1">
    <source>
        <dbReference type="ARBA" id="ARBA00022801"/>
    </source>
</evidence>
<reference evidence="5" key="2">
    <citation type="submission" date="2016-10" db="EMBL/GenBank/DDBJ databases">
        <authorList>
            <person name="de Groot N.N."/>
        </authorList>
    </citation>
    <scope>NUCLEOTIDE SEQUENCE [LARGE SCALE GENOMIC DNA]</scope>
    <source>
        <strain evidence="5">CCBAU85039</strain>
    </source>
</reference>
<keyword evidence="8" id="KW-1185">Reference proteome</keyword>
<name>A0A1H8V8H4_9HYPH</name>
<dbReference type="EMBL" id="FOCV01000040">
    <property type="protein sequence ID" value="SEP11621.1"/>
    <property type="molecule type" value="Genomic_DNA"/>
</dbReference>
<dbReference type="PANTHER" id="PTHR48081:SF6">
    <property type="entry name" value="PEPTIDASE S9 PROLYL OLIGOPEPTIDASE CATALYTIC DOMAIN-CONTAINING PROTEIN"/>
    <property type="match status" value="1"/>
</dbReference>
<dbReference type="GO" id="GO:0008236">
    <property type="term" value="F:serine-type peptidase activity"/>
    <property type="evidence" value="ECO:0007669"/>
    <property type="project" value="InterPro"/>
</dbReference>
<dbReference type="STRING" id="501024.RTCCBAU85039_5942"/>
<feature type="region of interest" description="Disordered" evidence="2">
    <location>
        <begin position="1"/>
        <end position="20"/>
    </location>
</feature>
<dbReference type="PANTHER" id="PTHR48081">
    <property type="entry name" value="AB HYDROLASE SUPERFAMILY PROTEIN C4A8.06C"/>
    <property type="match status" value="1"/>
</dbReference>
<dbReference type="EMBL" id="FNXB01000051">
    <property type="protein sequence ID" value="SEI18590.1"/>
    <property type="molecule type" value="Genomic_DNA"/>
</dbReference>
<dbReference type="Proteomes" id="UP000183063">
    <property type="component" value="Unassembled WGS sequence"/>
</dbReference>
<evidence type="ECO:0000259" key="3">
    <source>
        <dbReference type="Pfam" id="PF00326"/>
    </source>
</evidence>
<dbReference type="Pfam" id="PF20434">
    <property type="entry name" value="BD-FAE"/>
    <property type="match status" value="1"/>
</dbReference>
<protein>
    <submittedName>
        <fullName evidence="6">Acetyl esterase/lipase</fullName>
    </submittedName>
    <submittedName>
        <fullName evidence="5">Alpha/beta hydrolase fold protein</fullName>
    </submittedName>
</protein>
<dbReference type="InterPro" id="IPR001375">
    <property type="entry name" value="Peptidase_S9_cat"/>
</dbReference>
<evidence type="ECO:0000259" key="4">
    <source>
        <dbReference type="Pfam" id="PF20434"/>
    </source>
</evidence>
<keyword evidence="1 5" id="KW-0378">Hydrolase</keyword>
<dbReference type="SUPFAM" id="SSF53474">
    <property type="entry name" value="alpha/beta-Hydrolases"/>
    <property type="match status" value="1"/>
</dbReference>
<sequence>MSAFESKSAGRPSRAKPGPLRTASLALSLTIAPMSAATEEAGKLSVQPGQADKLADSSSARHLATGERISNLLSHPAFKGFAPLILPWDGRSYDPEMRLDQIASLLPYHSEVKPDVVAAGLNRMIEDVAAGHQVFFDIYSEEEKRSDPSKASAGLFFFRGPPDAPFAMIAPGGGFAYVGSVHEGFPYANEINACGYNAFVVRYRAGAGGGVATEDMAAALSFVFRNARKLGISTEGYSLWGSSAGARMAASIGSRGVAAFGGDRVDGPTAVVMAYTAHSDRAPVEPPTFAVVGEDDGIASPATMRRRIDALRRAGTPVEYLEYPRVGHGFGTGAGTSAQGWIAAACEFWKKSMPRPDGKVTP</sequence>
<gene>
    <name evidence="5" type="ORF">RTCCBAU85039_5942</name>
    <name evidence="6" type="ORF">SAMN05216228_104011</name>
</gene>
<accession>A0A1H8V8H4</accession>
<reference evidence="6 8" key="3">
    <citation type="submission" date="2016-10" db="EMBL/GenBank/DDBJ databases">
        <authorList>
            <person name="Varghese N."/>
            <person name="Submissions S."/>
        </authorList>
    </citation>
    <scope>NUCLEOTIDE SEQUENCE [LARGE SCALE GENOMIC DNA]</scope>
    <source>
        <strain evidence="6 8">CGMCC 1.7071</strain>
    </source>
</reference>
<evidence type="ECO:0000256" key="2">
    <source>
        <dbReference type="SAM" id="MobiDB-lite"/>
    </source>
</evidence>
<dbReference type="Pfam" id="PF00326">
    <property type="entry name" value="Peptidase_S9"/>
    <property type="match status" value="1"/>
</dbReference>
<dbReference type="InterPro" id="IPR029058">
    <property type="entry name" value="AB_hydrolase_fold"/>
</dbReference>
<dbReference type="InterPro" id="IPR049492">
    <property type="entry name" value="BD-FAE-like_dom"/>
</dbReference>
<dbReference type="GO" id="GO:0006508">
    <property type="term" value="P:proteolysis"/>
    <property type="evidence" value="ECO:0007669"/>
    <property type="project" value="InterPro"/>
</dbReference>
<dbReference type="InterPro" id="IPR050300">
    <property type="entry name" value="GDXG_lipolytic_enzyme"/>
</dbReference>
<feature type="domain" description="Peptidase S9 prolyl oligopeptidase catalytic" evidence="3">
    <location>
        <begin position="277"/>
        <end position="352"/>
    </location>
</feature>
<evidence type="ECO:0000313" key="7">
    <source>
        <dbReference type="Proteomes" id="UP000183063"/>
    </source>
</evidence>
<reference evidence="7" key="1">
    <citation type="submission" date="2016-10" db="EMBL/GenBank/DDBJ databases">
        <authorList>
            <person name="Wibberg D."/>
        </authorList>
    </citation>
    <scope>NUCLEOTIDE SEQUENCE [LARGE SCALE GENOMIC DNA]</scope>
</reference>
<proteinExistence type="predicted"/>
<organism evidence="5 7">
    <name type="scientific">Rhizobium tibeticum</name>
    <dbReference type="NCBI Taxonomy" id="501024"/>
    <lineage>
        <taxon>Bacteria</taxon>
        <taxon>Pseudomonadati</taxon>
        <taxon>Pseudomonadota</taxon>
        <taxon>Alphaproteobacteria</taxon>
        <taxon>Hyphomicrobiales</taxon>
        <taxon>Rhizobiaceae</taxon>
        <taxon>Rhizobium/Agrobacterium group</taxon>
        <taxon>Rhizobium</taxon>
    </lineage>
</organism>
<evidence type="ECO:0000313" key="8">
    <source>
        <dbReference type="Proteomes" id="UP000198939"/>
    </source>
</evidence>
<dbReference type="AlphaFoldDB" id="A0A1H8V8H4"/>